<organism evidence="2 3">
    <name type="scientific">Malassezia cuniculi</name>
    <dbReference type="NCBI Taxonomy" id="948313"/>
    <lineage>
        <taxon>Eukaryota</taxon>
        <taxon>Fungi</taxon>
        <taxon>Dikarya</taxon>
        <taxon>Basidiomycota</taxon>
        <taxon>Ustilaginomycotina</taxon>
        <taxon>Malasseziomycetes</taxon>
        <taxon>Malasseziales</taxon>
        <taxon>Malasseziaceae</taxon>
        <taxon>Malassezia</taxon>
    </lineage>
</organism>
<feature type="compositionally biased region" description="Polar residues" evidence="1">
    <location>
        <begin position="168"/>
        <end position="206"/>
    </location>
</feature>
<sequence>MAEVHASPVVVAVTPHQPSYFAGERFVCTVTFTNTNVVVPATGRRVVSDSAARDAADATDAADAGSDLSLKRLGLISANERASLGGLGRPIRTHARFSSRSEQWGPGLLLTPPPQKRAPLVVAPVHPHSRQKSIARQPSEDLTQAFGLARQVPQVKAAPSPNPDGFTATGQTNTMDNTLRDSFNTWSQSQRHAAGSSPWSSGSKPTESPLFPQHDTLPPGHEKLLWSFAQLGGTLEIDRTLVDPSDFDRVKLRLAMGEIQSSPAVGTPRTLGGGDFGYDSEVEGGTIEMEHGTPVADTEPRTFSEMASLLLWHPLAQVYNTNPSNGVFMRTNHIPRNQRTGSTLTDIRERALHSRTLPTFSTPPSILDVDVTLAPGESRSYTFAIDLPADLPPTFHGRSVRFDYYMSIGTNRLDESGQQSSRLLHVPIRVYNHIAPRAGAVSVFDLFNPIVLPHVVADVSRGSPDSPHKPADASLHSLVQDLALGKVMAPRGEETERVSCMTAINDMTRAAGKLSYDIAKDGNLAAVLTLVRSKYRLGDTVQAIVRINQPGARLRVVRLAAALETYEDIESDVALQPSGRTQRLTRQVHATHDESVLDTRQTTVELTIPSGTTPEFRTSGVSHRWTLRVSLLTESTEEKHEGENGVSVSLVAPVSHLVQVPDEYADYQTSFKGVPSLCGRLDDKRAVRLEIVECSVPVTVYPNSSKIRPAPVELYA</sequence>
<name>A0AAF0ES45_9BASI</name>
<dbReference type="Pfam" id="PF08737">
    <property type="entry name" value="Rgp1"/>
    <property type="match status" value="2"/>
</dbReference>
<gene>
    <name evidence="2" type="primary">RGP1</name>
    <name evidence="2" type="ORF">MCUN1_002829</name>
</gene>
<dbReference type="AlphaFoldDB" id="A0AAF0ES45"/>
<accession>A0AAF0ES45</accession>
<keyword evidence="3" id="KW-1185">Reference proteome</keyword>
<evidence type="ECO:0000313" key="3">
    <source>
        <dbReference type="Proteomes" id="UP001219933"/>
    </source>
</evidence>
<evidence type="ECO:0000256" key="1">
    <source>
        <dbReference type="SAM" id="MobiDB-lite"/>
    </source>
</evidence>
<dbReference type="Proteomes" id="UP001219933">
    <property type="component" value="Chromosome 4"/>
</dbReference>
<feature type="region of interest" description="Disordered" evidence="1">
    <location>
        <begin position="155"/>
        <end position="218"/>
    </location>
</feature>
<dbReference type="InterPro" id="IPR014848">
    <property type="entry name" value="Rgp1"/>
</dbReference>
<reference evidence="2" key="1">
    <citation type="submission" date="2023-03" db="EMBL/GenBank/DDBJ databases">
        <title>Mating type loci evolution in Malassezia.</title>
        <authorList>
            <person name="Coelho M.A."/>
        </authorList>
    </citation>
    <scope>NUCLEOTIDE SEQUENCE</scope>
    <source>
        <strain evidence="2">CBS 11721</strain>
    </source>
</reference>
<dbReference type="EMBL" id="CP119880">
    <property type="protein sequence ID" value="WFD35958.1"/>
    <property type="molecule type" value="Genomic_DNA"/>
</dbReference>
<proteinExistence type="predicted"/>
<protein>
    <submittedName>
        <fullName evidence="2">Golgi membrane exchange factor (Ric1p-Rgp1p) subunit</fullName>
    </submittedName>
</protein>
<evidence type="ECO:0000313" key="2">
    <source>
        <dbReference type="EMBL" id="WFD35958.1"/>
    </source>
</evidence>
<dbReference type="PANTHER" id="PTHR12507">
    <property type="entry name" value="REDUCED GROWTH PHENOTYPE 1 RGP1, YEAST -RELATED"/>
    <property type="match status" value="1"/>
</dbReference>